<dbReference type="GO" id="GO:0016887">
    <property type="term" value="F:ATP hydrolysis activity"/>
    <property type="evidence" value="ECO:0007669"/>
    <property type="project" value="InterPro"/>
</dbReference>
<sequence length="312" mass="35641">MKNEFIVEARNLCKSYGSFQALKRVSLQVRRGEIYGLIGDNGAGKTTFLKLVAGQSYLTEGELLLFGKSDMSEQNRQRKRMGVLIEEPGFYSQLSVEKNLEYYRIQKGIPGKEAVEQALELTNLTGVRKKLGKQLSLGMRQRLGLAIALLGEPELLLLDEPINGLDPSGIIEMRQLFNRLCREKNITILISSHILSELEQVADLYGFLDQGILMEQIRRDDLQEKCSNYIEIRVSDPERYCVLLDRRLPGQKYQVRPDRAVWILQPEESADYYGMLAGEEGIGIYELEQHRVSLEEYFLKLKETSRASQGIQ</sequence>
<comment type="similarity">
    <text evidence="1">Belongs to the ABC transporter superfamily.</text>
</comment>
<feature type="domain" description="ABC transporter" evidence="5">
    <location>
        <begin position="7"/>
        <end position="235"/>
    </location>
</feature>
<dbReference type="InterPro" id="IPR027417">
    <property type="entry name" value="P-loop_NTPase"/>
</dbReference>
<dbReference type="AlphaFoldDB" id="A0A9D1ABI1"/>
<keyword evidence="3" id="KW-0547">Nucleotide-binding</keyword>
<organism evidence="6 7">
    <name type="scientific">Candidatus Choladousia intestinavium</name>
    <dbReference type="NCBI Taxonomy" id="2840727"/>
    <lineage>
        <taxon>Bacteria</taxon>
        <taxon>Bacillati</taxon>
        <taxon>Bacillota</taxon>
        <taxon>Clostridia</taxon>
        <taxon>Lachnospirales</taxon>
        <taxon>Lachnospiraceae</taxon>
        <taxon>Lachnospiraceae incertae sedis</taxon>
        <taxon>Candidatus Choladousia</taxon>
    </lineage>
</organism>
<dbReference type="InterPro" id="IPR003439">
    <property type="entry name" value="ABC_transporter-like_ATP-bd"/>
</dbReference>
<dbReference type="PANTHER" id="PTHR43335">
    <property type="entry name" value="ABC TRANSPORTER, ATP-BINDING PROTEIN"/>
    <property type="match status" value="1"/>
</dbReference>
<dbReference type="SMART" id="SM00382">
    <property type="entry name" value="AAA"/>
    <property type="match status" value="1"/>
</dbReference>
<dbReference type="GO" id="GO:0005524">
    <property type="term" value="F:ATP binding"/>
    <property type="evidence" value="ECO:0007669"/>
    <property type="project" value="UniProtKB-KW"/>
</dbReference>
<keyword evidence="4 6" id="KW-0067">ATP-binding</keyword>
<evidence type="ECO:0000313" key="7">
    <source>
        <dbReference type="Proteomes" id="UP000886757"/>
    </source>
</evidence>
<dbReference type="EMBL" id="DVGK01000003">
    <property type="protein sequence ID" value="HIR12322.1"/>
    <property type="molecule type" value="Genomic_DNA"/>
</dbReference>
<dbReference type="SUPFAM" id="SSF52540">
    <property type="entry name" value="P-loop containing nucleoside triphosphate hydrolases"/>
    <property type="match status" value="1"/>
</dbReference>
<dbReference type="PROSITE" id="PS00211">
    <property type="entry name" value="ABC_TRANSPORTER_1"/>
    <property type="match status" value="1"/>
</dbReference>
<protein>
    <submittedName>
        <fullName evidence="6">ABC transporter ATP-binding protein</fullName>
    </submittedName>
</protein>
<proteinExistence type="inferred from homology"/>
<name>A0A9D1ABI1_9FIRM</name>
<dbReference type="Pfam" id="PF00005">
    <property type="entry name" value="ABC_tran"/>
    <property type="match status" value="1"/>
</dbReference>
<evidence type="ECO:0000256" key="1">
    <source>
        <dbReference type="ARBA" id="ARBA00005417"/>
    </source>
</evidence>
<comment type="caution">
    <text evidence="6">The sequence shown here is derived from an EMBL/GenBank/DDBJ whole genome shotgun (WGS) entry which is preliminary data.</text>
</comment>
<accession>A0A9D1ABI1</accession>
<dbReference type="PANTHER" id="PTHR43335:SF8">
    <property type="entry name" value="ABC TRANSPORTER, ATP-BINDING PROTEIN"/>
    <property type="match status" value="1"/>
</dbReference>
<dbReference type="Gene3D" id="3.40.50.300">
    <property type="entry name" value="P-loop containing nucleotide triphosphate hydrolases"/>
    <property type="match status" value="1"/>
</dbReference>
<evidence type="ECO:0000259" key="5">
    <source>
        <dbReference type="PROSITE" id="PS50893"/>
    </source>
</evidence>
<dbReference type="Proteomes" id="UP000886757">
    <property type="component" value="Unassembled WGS sequence"/>
</dbReference>
<reference evidence="6" key="2">
    <citation type="journal article" date="2021" name="PeerJ">
        <title>Extensive microbial diversity within the chicken gut microbiome revealed by metagenomics and culture.</title>
        <authorList>
            <person name="Gilroy R."/>
            <person name="Ravi A."/>
            <person name="Getino M."/>
            <person name="Pursley I."/>
            <person name="Horton D.L."/>
            <person name="Alikhan N.F."/>
            <person name="Baker D."/>
            <person name="Gharbi K."/>
            <person name="Hall N."/>
            <person name="Watson M."/>
            <person name="Adriaenssens E.M."/>
            <person name="Foster-Nyarko E."/>
            <person name="Jarju S."/>
            <person name="Secka A."/>
            <person name="Antonio M."/>
            <person name="Oren A."/>
            <person name="Chaudhuri R.R."/>
            <person name="La Ragione R."/>
            <person name="Hildebrand F."/>
            <person name="Pallen M.J."/>
        </authorList>
    </citation>
    <scope>NUCLEOTIDE SEQUENCE</scope>
    <source>
        <strain evidence="6">ChiSjej4B22-8148</strain>
    </source>
</reference>
<evidence type="ECO:0000256" key="2">
    <source>
        <dbReference type="ARBA" id="ARBA00022448"/>
    </source>
</evidence>
<evidence type="ECO:0000256" key="3">
    <source>
        <dbReference type="ARBA" id="ARBA00022741"/>
    </source>
</evidence>
<reference evidence="6" key="1">
    <citation type="submission" date="2020-10" db="EMBL/GenBank/DDBJ databases">
        <authorList>
            <person name="Gilroy R."/>
        </authorList>
    </citation>
    <scope>NUCLEOTIDE SEQUENCE</scope>
    <source>
        <strain evidence="6">ChiSjej4B22-8148</strain>
    </source>
</reference>
<evidence type="ECO:0000313" key="6">
    <source>
        <dbReference type="EMBL" id="HIR12322.1"/>
    </source>
</evidence>
<dbReference type="InterPro" id="IPR017871">
    <property type="entry name" value="ABC_transporter-like_CS"/>
</dbReference>
<evidence type="ECO:0000256" key="4">
    <source>
        <dbReference type="ARBA" id="ARBA00022840"/>
    </source>
</evidence>
<dbReference type="PROSITE" id="PS50893">
    <property type="entry name" value="ABC_TRANSPORTER_2"/>
    <property type="match status" value="1"/>
</dbReference>
<keyword evidence="2" id="KW-0813">Transport</keyword>
<dbReference type="InterPro" id="IPR003593">
    <property type="entry name" value="AAA+_ATPase"/>
</dbReference>
<gene>
    <name evidence="6" type="ORF">IAB31_00150</name>
</gene>